<dbReference type="InterPro" id="IPR013785">
    <property type="entry name" value="Aldolase_TIM"/>
</dbReference>
<dbReference type="OrthoDB" id="276546at2759"/>
<evidence type="ECO:0000313" key="3">
    <source>
        <dbReference type="Proteomes" id="UP000000689"/>
    </source>
</evidence>
<dbReference type="Gene3D" id="3.20.20.70">
    <property type="entry name" value="Aldolase class I"/>
    <property type="match status" value="1"/>
</dbReference>
<sequence>MLLLTLLVKTKFGIRLSPYGTFGTMSGGADPTLLAQYAYVLGELEKRAKAGKRLAFVHLVEPRVTNPFMTEGEGEYNDGTI</sequence>
<evidence type="ECO:0000259" key="1">
    <source>
        <dbReference type="Pfam" id="PF00724"/>
    </source>
</evidence>
<dbReference type="AlphaFoldDB" id="G0W8J9"/>
<organism evidence="2 3">
    <name type="scientific">Naumovozyma dairenensis (strain ATCC 10597 / BCRC 20456 / CBS 421 / NBRC 0211 / NRRL Y-12639)</name>
    <name type="common">Saccharomyces dairenensis</name>
    <dbReference type="NCBI Taxonomy" id="1071378"/>
    <lineage>
        <taxon>Eukaryota</taxon>
        <taxon>Fungi</taxon>
        <taxon>Dikarya</taxon>
        <taxon>Ascomycota</taxon>
        <taxon>Saccharomycotina</taxon>
        <taxon>Saccharomycetes</taxon>
        <taxon>Saccharomycetales</taxon>
        <taxon>Saccharomycetaceae</taxon>
        <taxon>Naumovozyma</taxon>
    </lineage>
</organism>
<dbReference type="SUPFAM" id="SSF51395">
    <property type="entry name" value="FMN-linked oxidoreductases"/>
    <property type="match status" value="1"/>
</dbReference>
<dbReference type="GO" id="GO:0010181">
    <property type="term" value="F:FMN binding"/>
    <property type="evidence" value="ECO:0007669"/>
    <property type="project" value="InterPro"/>
</dbReference>
<dbReference type="RefSeq" id="XP_003669353.1">
    <property type="nucleotide sequence ID" value="XM_003669305.1"/>
</dbReference>
<reference evidence="2 3" key="1">
    <citation type="journal article" date="2011" name="Proc. Natl. Acad. Sci. U.S.A.">
        <title>Evolutionary erosion of yeast sex chromosomes by mating-type switching accidents.</title>
        <authorList>
            <person name="Gordon J.L."/>
            <person name="Armisen D."/>
            <person name="Proux-Wera E."/>
            <person name="Oheigeartaigh S.S."/>
            <person name="Byrne K.P."/>
            <person name="Wolfe K.H."/>
        </authorList>
    </citation>
    <scope>NUCLEOTIDE SEQUENCE [LARGE SCALE GENOMIC DNA]</scope>
    <source>
        <strain evidence="3">ATCC 10597 / BCRC 20456 / CBS 421 / NBRC 0211 / NRRL Y-12639</strain>
    </source>
</reference>
<dbReference type="EMBL" id="HE580269">
    <property type="protein sequence ID" value="CCD24110.1"/>
    <property type="molecule type" value="Genomic_DNA"/>
</dbReference>
<proteinExistence type="predicted"/>
<dbReference type="GO" id="GO:0016491">
    <property type="term" value="F:oxidoreductase activity"/>
    <property type="evidence" value="ECO:0007669"/>
    <property type="project" value="InterPro"/>
</dbReference>
<evidence type="ECO:0000313" key="2">
    <source>
        <dbReference type="EMBL" id="CCD24110.1"/>
    </source>
</evidence>
<dbReference type="GeneID" id="11494733"/>
<dbReference type="Pfam" id="PF00724">
    <property type="entry name" value="Oxidored_FMN"/>
    <property type="match status" value="1"/>
</dbReference>
<gene>
    <name evidence="2" type="primary">NDAI0C04500</name>
    <name evidence="2" type="ordered locus">NDAI_0C04500</name>
</gene>
<dbReference type="HOGENOM" id="CLU_2574422_0_0_1"/>
<name>G0W8J9_NAUDC</name>
<dbReference type="KEGG" id="ndi:NDAI_0C04500"/>
<protein>
    <recommendedName>
        <fullName evidence="1">NADH:flavin oxidoreductase/NADH oxidase N-terminal domain-containing protein</fullName>
    </recommendedName>
</protein>
<keyword evidence="3" id="KW-1185">Reference proteome</keyword>
<accession>G0W8J9</accession>
<dbReference type="eggNOG" id="KOG0134">
    <property type="taxonomic scope" value="Eukaryota"/>
</dbReference>
<dbReference type="InterPro" id="IPR001155">
    <property type="entry name" value="OxRdtase_FMN_N"/>
</dbReference>
<dbReference type="Proteomes" id="UP000000689">
    <property type="component" value="Chromosome 3"/>
</dbReference>
<feature type="domain" description="NADH:flavin oxidoreductase/NADH oxidase N-terminal" evidence="1">
    <location>
        <begin position="12"/>
        <end position="72"/>
    </location>
</feature>